<keyword evidence="2" id="KW-0813">Transport</keyword>
<protein>
    <submittedName>
        <fullName evidence="8">MFS transporter</fullName>
    </submittedName>
</protein>
<evidence type="ECO:0000256" key="1">
    <source>
        <dbReference type="ARBA" id="ARBA00004651"/>
    </source>
</evidence>
<reference evidence="9" key="1">
    <citation type="submission" date="2023-07" db="EMBL/GenBank/DDBJ databases">
        <title>Draft genomic sequences of Priestia flexa CCM isolated from the soil of an abandoned mine contaminated by free cyanide in the high Andean zone of Tacna, Peru.</title>
        <authorList>
            <person name="Caceda Quiroz C.J."/>
            <person name="Maraza Chooque G.J."/>
            <person name="Fora Quispe G.L."/>
            <person name="Carpio Mamani M."/>
        </authorList>
    </citation>
    <scope>NUCLEOTIDE SEQUENCE [LARGE SCALE GENOMIC DNA]</scope>
    <source>
        <strain evidence="9">CCM</strain>
    </source>
</reference>
<dbReference type="InterPro" id="IPR036259">
    <property type="entry name" value="MFS_trans_sf"/>
</dbReference>
<feature type="transmembrane region" description="Helical" evidence="6">
    <location>
        <begin position="242"/>
        <end position="265"/>
    </location>
</feature>
<evidence type="ECO:0000256" key="5">
    <source>
        <dbReference type="ARBA" id="ARBA00023136"/>
    </source>
</evidence>
<feature type="transmembrane region" description="Helical" evidence="6">
    <location>
        <begin position="12"/>
        <end position="35"/>
    </location>
</feature>
<feature type="transmembrane region" description="Helical" evidence="6">
    <location>
        <begin position="307"/>
        <end position="325"/>
    </location>
</feature>
<evidence type="ECO:0000259" key="7">
    <source>
        <dbReference type="PROSITE" id="PS50850"/>
    </source>
</evidence>
<evidence type="ECO:0000256" key="6">
    <source>
        <dbReference type="SAM" id="Phobius"/>
    </source>
</evidence>
<dbReference type="Gene3D" id="1.20.1250.20">
    <property type="entry name" value="MFS general substrate transporter like domains"/>
    <property type="match status" value="1"/>
</dbReference>
<dbReference type="InterPro" id="IPR050327">
    <property type="entry name" value="Proton-linked_MCT"/>
</dbReference>
<keyword evidence="9" id="KW-1185">Reference proteome</keyword>
<feature type="transmembrane region" description="Helical" evidence="6">
    <location>
        <begin position="109"/>
        <end position="132"/>
    </location>
</feature>
<keyword evidence="4 6" id="KW-1133">Transmembrane helix</keyword>
<feature type="domain" description="Major facilitator superfamily (MFS) profile" evidence="7">
    <location>
        <begin position="18"/>
        <end position="421"/>
    </location>
</feature>
<evidence type="ECO:0000313" key="9">
    <source>
        <dbReference type="Proteomes" id="UP001284771"/>
    </source>
</evidence>
<gene>
    <name evidence="8" type="ORF">RIB56_07945</name>
</gene>
<feature type="transmembrane region" description="Helical" evidence="6">
    <location>
        <begin position="55"/>
        <end position="73"/>
    </location>
</feature>
<keyword evidence="3 6" id="KW-0812">Transmembrane</keyword>
<dbReference type="PROSITE" id="PS50850">
    <property type="entry name" value="MFS"/>
    <property type="match status" value="1"/>
</dbReference>
<feature type="transmembrane region" description="Helical" evidence="6">
    <location>
        <begin position="395"/>
        <end position="416"/>
    </location>
</feature>
<organism evidence="8 9">
    <name type="scientific">Priestia flexa</name>
    <dbReference type="NCBI Taxonomy" id="86664"/>
    <lineage>
        <taxon>Bacteria</taxon>
        <taxon>Bacillati</taxon>
        <taxon>Bacillota</taxon>
        <taxon>Bacilli</taxon>
        <taxon>Bacillales</taxon>
        <taxon>Bacillaceae</taxon>
        <taxon>Priestia</taxon>
    </lineage>
</organism>
<proteinExistence type="predicted"/>
<comment type="caution">
    <text evidence="8">The sequence shown here is derived from an EMBL/GenBank/DDBJ whole genome shotgun (WGS) entry which is preliminary data.</text>
</comment>
<dbReference type="PANTHER" id="PTHR11360">
    <property type="entry name" value="MONOCARBOXYLATE TRANSPORTER"/>
    <property type="match status" value="1"/>
</dbReference>
<keyword evidence="5 6" id="KW-0472">Membrane</keyword>
<evidence type="ECO:0000256" key="2">
    <source>
        <dbReference type="ARBA" id="ARBA00022448"/>
    </source>
</evidence>
<name>A0ABU4J4Y9_9BACI</name>
<dbReference type="CDD" id="cd17355">
    <property type="entry name" value="MFS_YcxA_like"/>
    <property type="match status" value="1"/>
</dbReference>
<dbReference type="SUPFAM" id="SSF103473">
    <property type="entry name" value="MFS general substrate transporter"/>
    <property type="match status" value="1"/>
</dbReference>
<feature type="transmembrane region" description="Helical" evidence="6">
    <location>
        <begin position="144"/>
        <end position="165"/>
    </location>
</feature>
<feature type="transmembrane region" description="Helical" evidence="6">
    <location>
        <begin position="177"/>
        <end position="194"/>
    </location>
</feature>
<dbReference type="InterPro" id="IPR020846">
    <property type="entry name" value="MFS_dom"/>
</dbReference>
<dbReference type="Proteomes" id="UP001284771">
    <property type="component" value="Unassembled WGS sequence"/>
</dbReference>
<dbReference type="PANTHER" id="PTHR11360:SF308">
    <property type="entry name" value="BLL3089 PROTEIN"/>
    <property type="match status" value="1"/>
</dbReference>
<dbReference type="InterPro" id="IPR011701">
    <property type="entry name" value="MFS"/>
</dbReference>
<feature type="transmembrane region" description="Helical" evidence="6">
    <location>
        <begin position="331"/>
        <end position="350"/>
    </location>
</feature>
<dbReference type="Pfam" id="PF07690">
    <property type="entry name" value="MFS_1"/>
    <property type="match status" value="1"/>
</dbReference>
<evidence type="ECO:0000313" key="8">
    <source>
        <dbReference type="EMBL" id="MDW8516063.1"/>
    </source>
</evidence>
<feature type="transmembrane region" description="Helical" evidence="6">
    <location>
        <begin position="277"/>
        <end position="300"/>
    </location>
</feature>
<accession>A0ABU4J4Y9</accession>
<comment type="subcellular location">
    <subcellularLocation>
        <location evidence="1">Cell membrane</location>
        <topology evidence="1">Multi-pass membrane protein</topology>
    </subcellularLocation>
</comment>
<feature type="transmembrane region" description="Helical" evidence="6">
    <location>
        <begin position="85"/>
        <end position="103"/>
    </location>
</feature>
<feature type="transmembrane region" description="Helical" evidence="6">
    <location>
        <begin position="362"/>
        <end position="383"/>
    </location>
</feature>
<sequence length="429" mass="48030">MRKLIKEKQASFYYGWVIVFISALGVFLSGPGQTYSNSVFIDQYIKDFGWSRSQISSIYSVATLCAGLLMIFMGRIVDKFGQRKMMVIVGIIFSLACLFNSFVTNIWMITIGFFLIRLFGQGSMTLLPNTLVPQWFVLKRGRAMSFMAIGSFVSAALFPIINTWMIDMWSWQVTWKVWGTVLLLFFVPIAFFGVRNRPEDMGLLPDGLEKSDVHTQTDISVKLPVLPEEEDWTLKQAMRTKAFWLLLICVGIPAMVNTGVTFHLLSIFGQNHLSPHIAATVLSLMAVFGFPVSFASGFILEKVKTNLLLGLVFIIEIVFLLLLLVTKGITIAIVFGIVWGIANGLERITLNIVWSNYFGRRYIGSINGIAMAVMVIGSALGPLPLGVGFDLFHSYTMILLLLTIFPIMGLICAIFAKKPLKQNYIMNEV</sequence>
<evidence type="ECO:0000256" key="4">
    <source>
        <dbReference type="ARBA" id="ARBA00022989"/>
    </source>
</evidence>
<evidence type="ECO:0000256" key="3">
    <source>
        <dbReference type="ARBA" id="ARBA00022692"/>
    </source>
</evidence>
<dbReference type="EMBL" id="JAWUZT010000018">
    <property type="protein sequence ID" value="MDW8516063.1"/>
    <property type="molecule type" value="Genomic_DNA"/>
</dbReference>